<dbReference type="Gene3D" id="3.90.180.10">
    <property type="entry name" value="Medium-chain alcohol dehydrogenases, catalytic domain"/>
    <property type="match status" value="1"/>
</dbReference>
<evidence type="ECO:0000256" key="3">
    <source>
        <dbReference type="ARBA" id="ARBA00023002"/>
    </source>
</evidence>
<dbReference type="GO" id="GO:0016491">
    <property type="term" value="F:oxidoreductase activity"/>
    <property type="evidence" value="ECO:0007669"/>
    <property type="project" value="UniProtKB-KW"/>
</dbReference>
<organism evidence="6 7">
    <name type="scientific">Ilumatobacter fluminis</name>
    <dbReference type="NCBI Taxonomy" id="467091"/>
    <lineage>
        <taxon>Bacteria</taxon>
        <taxon>Bacillati</taxon>
        <taxon>Actinomycetota</taxon>
        <taxon>Acidimicrobiia</taxon>
        <taxon>Acidimicrobiales</taxon>
        <taxon>Ilumatobacteraceae</taxon>
        <taxon>Ilumatobacter</taxon>
    </lineage>
</organism>
<dbReference type="InterPro" id="IPR002328">
    <property type="entry name" value="ADH_Zn_CS"/>
</dbReference>
<dbReference type="Proteomes" id="UP000294558">
    <property type="component" value="Unassembled WGS sequence"/>
</dbReference>
<proteinExistence type="inferred from homology"/>
<keyword evidence="7" id="KW-1185">Reference proteome</keyword>
<dbReference type="PANTHER" id="PTHR43401">
    <property type="entry name" value="L-THREONINE 3-DEHYDROGENASE"/>
    <property type="match status" value="1"/>
</dbReference>
<keyword evidence="3" id="KW-0560">Oxidoreductase</keyword>
<comment type="similarity">
    <text evidence="4">Belongs to the zinc-containing alcohol dehydrogenase family.</text>
</comment>
<evidence type="ECO:0000256" key="1">
    <source>
        <dbReference type="ARBA" id="ARBA00022723"/>
    </source>
</evidence>
<dbReference type="PROSITE" id="PS00059">
    <property type="entry name" value="ADH_ZINC"/>
    <property type="match status" value="1"/>
</dbReference>
<reference evidence="6 7" key="1">
    <citation type="submission" date="2019-03" db="EMBL/GenBank/DDBJ databases">
        <title>Sequencing the genomes of 1000 actinobacteria strains.</title>
        <authorList>
            <person name="Klenk H.-P."/>
        </authorList>
    </citation>
    <scope>NUCLEOTIDE SEQUENCE [LARGE SCALE GENOMIC DNA]</scope>
    <source>
        <strain evidence="6 7">DSM 18936</strain>
    </source>
</reference>
<evidence type="ECO:0000313" key="7">
    <source>
        <dbReference type="Proteomes" id="UP000294558"/>
    </source>
</evidence>
<dbReference type="InterPro" id="IPR020843">
    <property type="entry name" value="ER"/>
</dbReference>
<dbReference type="InterPro" id="IPR011032">
    <property type="entry name" value="GroES-like_sf"/>
</dbReference>
<dbReference type="Pfam" id="PF00107">
    <property type="entry name" value="ADH_zinc_N"/>
    <property type="match status" value="1"/>
</dbReference>
<dbReference type="AlphaFoldDB" id="A0A4V3EJD2"/>
<evidence type="ECO:0000259" key="5">
    <source>
        <dbReference type="SMART" id="SM00829"/>
    </source>
</evidence>
<dbReference type="GO" id="GO:0008270">
    <property type="term" value="F:zinc ion binding"/>
    <property type="evidence" value="ECO:0007669"/>
    <property type="project" value="InterPro"/>
</dbReference>
<dbReference type="SUPFAM" id="SSF50129">
    <property type="entry name" value="GroES-like"/>
    <property type="match status" value="1"/>
</dbReference>
<comment type="caution">
    <text evidence="6">The sequence shown here is derived from an EMBL/GenBank/DDBJ whole genome shotgun (WGS) entry which is preliminary data.</text>
</comment>
<sequence>MGCGTLGGMRGASYSSFGGPITVGELAEPVADAAGAVIEVRATGICRSDWHGWQGHDADISVFPHVPGHEFAGVVVDVGADVARWRPGDRVAVPFIAGCGTCVFCLAGEAQVCPDQTQPGFTHWGSFAERVAVHHADFNLVALPDSVDFDTGAALGCRFTTAYRAVVDQGRAGSGDIVAVYGCGGVGISAIMIAEALGARAVGIDPRPEARRIATDAGAAAVFDPSEAHDGLLLLDPYGPHVSIDAVGSPRVVADAVSVVRRGGRHVQVGLLPQPSAFGDVTAGRVVAHEIAIIGSHGIAPAGLEGVLGLVASGDLQPDRLIGERVALADGVDVLTKLETEPALGMTVITEF</sequence>
<evidence type="ECO:0000256" key="4">
    <source>
        <dbReference type="RuleBase" id="RU361277"/>
    </source>
</evidence>
<feature type="domain" description="Enoyl reductase (ER)" evidence="5">
    <location>
        <begin position="15"/>
        <end position="328"/>
    </location>
</feature>
<dbReference type="PANTHER" id="PTHR43401:SF5">
    <property type="entry name" value="ALCOHOL DEHYDROGENASE-RELATED"/>
    <property type="match status" value="1"/>
</dbReference>
<dbReference type="SMART" id="SM00829">
    <property type="entry name" value="PKS_ER"/>
    <property type="match status" value="1"/>
</dbReference>
<dbReference type="InterPro" id="IPR013154">
    <property type="entry name" value="ADH-like_N"/>
</dbReference>
<dbReference type="InterPro" id="IPR013149">
    <property type="entry name" value="ADH-like_C"/>
</dbReference>
<evidence type="ECO:0000313" key="6">
    <source>
        <dbReference type="EMBL" id="TDT17908.1"/>
    </source>
</evidence>
<keyword evidence="1 4" id="KW-0479">Metal-binding</keyword>
<gene>
    <name evidence="6" type="ORF">BDK89_3521</name>
</gene>
<accession>A0A4V3EJD2</accession>
<dbReference type="InterPro" id="IPR036291">
    <property type="entry name" value="NAD(P)-bd_dom_sf"/>
</dbReference>
<dbReference type="Pfam" id="PF08240">
    <property type="entry name" value="ADH_N"/>
    <property type="match status" value="1"/>
</dbReference>
<dbReference type="EMBL" id="SOAU01000001">
    <property type="protein sequence ID" value="TDT17908.1"/>
    <property type="molecule type" value="Genomic_DNA"/>
</dbReference>
<name>A0A4V3EJD2_9ACTN</name>
<evidence type="ECO:0000256" key="2">
    <source>
        <dbReference type="ARBA" id="ARBA00022833"/>
    </source>
</evidence>
<dbReference type="InterPro" id="IPR050129">
    <property type="entry name" value="Zn_alcohol_dh"/>
</dbReference>
<comment type="cofactor">
    <cofactor evidence="4">
        <name>Zn(2+)</name>
        <dbReference type="ChEBI" id="CHEBI:29105"/>
    </cofactor>
</comment>
<keyword evidence="2 4" id="KW-0862">Zinc</keyword>
<protein>
    <submittedName>
        <fullName evidence="6">Alcohol dehydrogenase</fullName>
    </submittedName>
</protein>
<dbReference type="SUPFAM" id="SSF51735">
    <property type="entry name" value="NAD(P)-binding Rossmann-fold domains"/>
    <property type="match status" value="1"/>
</dbReference>